<accession>A0A364Y1M3</accession>
<evidence type="ECO:0008006" key="3">
    <source>
        <dbReference type="Google" id="ProtNLM"/>
    </source>
</evidence>
<evidence type="ECO:0000313" key="1">
    <source>
        <dbReference type="EMBL" id="RAW00530.1"/>
    </source>
</evidence>
<dbReference type="Proteomes" id="UP000251889">
    <property type="component" value="Unassembled WGS sequence"/>
</dbReference>
<proteinExistence type="predicted"/>
<evidence type="ECO:0000313" key="2">
    <source>
        <dbReference type="Proteomes" id="UP000251889"/>
    </source>
</evidence>
<reference evidence="1 2" key="1">
    <citation type="submission" date="2018-06" db="EMBL/GenBank/DDBJ databases">
        <title>Chryseolinea flavus sp. nov., a member of the phylum Bacteroidetes isolated from soil.</title>
        <authorList>
            <person name="Li Y."/>
            <person name="Wang J."/>
        </authorList>
    </citation>
    <scope>NUCLEOTIDE SEQUENCE [LARGE SCALE GENOMIC DNA]</scope>
    <source>
        <strain evidence="1 2">SDU1-6</strain>
    </source>
</reference>
<protein>
    <recommendedName>
        <fullName evidence="3">STAS domain-containing protein</fullName>
    </recommendedName>
</protein>
<name>A0A364Y1M3_9BACT</name>
<keyword evidence="2" id="KW-1185">Reference proteome</keyword>
<dbReference type="EMBL" id="QMFY01000006">
    <property type="protein sequence ID" value="RAW00530.1"/>
    <property type="molecule type" value="Genomic_DNA"/>
</dbReference>
<dbReference type="RefSeq" id="WP_112747330.1">
    <property type="nucleotide sequence ID" value="NZ_QMFY01000006.1"/>
</dbReference>
<gene>
    <name evidence="1" type="ORF">DQQ10_13095</name>
</gene>
<comment type="caution">
    <text evidence="1">The sequence shown here is derived from an EMBL/GenBank/DDBJ whole genome shotgun (WGS) entry which is preliminary data.</text>
</comment>
<dbReference type="AlphaFoldDB" id="A0A364Y1M3"/>
<organism evidence="1 2">
    <name type="scientific">Pseudochryseolinea flava</name>
    <dbReference type="NCBI Taxonomy" id="2059302"/>
    <lineage>
        <taxon>Bacteria</taxon>
        <taxon>Pseudomonadati</taxon>
        <taxon>Bacteroidota</taxon>
        <taxon>Cytophagia</taxon>
        <taxon>Cytophagales</taxon>
        <taxon>Fulvivirgaceae</taxon>
        <taxon>Pseudochryseolinea</taxon>
    </lineage>
</organism>
<sequence>MKSAQIIIGERGEVTLTITERVTSADFINDLYQDLLQRQAPIKFELNSVLAHDYMLVQMMGLLAKEKKTISIVWLDHKPASPIAEVIEALIQTK</sequence>